<feature type="non-terminal residue" evidence="1">
    <location>
        <position position="84"/>
    </location>
</feature>
<sequence length="84" mass="8745">MHRVAVLALAGVYPFDLGIPARVFGGAKGCDGAPLYEVATCTLDGQPVMTNAGFSITVNHDSQALAHADTVVIAPIDLGWPPVW</sequence>
<dbReference type="InterPro" id="IPR029062">
    <property type="entry name" value="Class_I_gatase-like"/>
</dbReference>
<gene>
    <name evidence="1" type="ORF">I0C86_42440</name>
</gene>
<organism evidence="1 2">
    <name type="scientific">Plantactinospora alkalitolerans</name>
    <dbReference type="NCBI Taxonomy" id="2789879"/>
    <lineage>
        <taxon>Bacteria</taxon>
        <taxon>Bacillati</taxon>
        <taxon>Actinomycetota</taxon>
        <taxon>Actinomycetes</taxon>
        <taxon>Micromonosporales</taxon>
        <taxon>Micromonosporaceae</taxon>
        <taxon>Plantactinospora</taxon>
    </lineage>
</organism>
<evidence type="ECO:0000313" key="1">
    <source>
        <dbReference type="EMBL" id="MBF9135513.1"/>
    </source>
</evidence>
<dbReference type="Proteomes" id="UP000638560">
    <property type="component" value="Unassembled WGS sequence"/>
</dbReference>
<proteinExistence type="predicted"/>
<reference evidence="1 2" key="1">
    <citation type="submission" date="2020-11" db="EMBL/GenBank/DDBJ databases">
        <title>A novel isolate from a Black sea contaminated sediment with potential to produce alkanes: Plantactinospora alkalitolerans sp. nov.</title>
        <authorList>
            <person name="Carro L."/>
            <person name="Veyisoglu A."/>
            <person name="Guven K."/>
            <person name="Schumann P."/>
            <person name="Klenk H.-P."/>
            <person name="Sahin N."/>
        </authorList>
    </citation>
    <scope>NUCLEOTIDE SEQUENCE [LARGE SCALE GENOMIC DNA]</scope>
    <source>
        <strain evidence="1 2">S1510</strain>
    </source>
</reference>
<dbReference type="SUPFAM" id="SSF52317">
    <property type="entry name" value="Class I glutamine amidotransferase-like"/>
    <property type="match status" value="1"/>
</dbReference>
<dbReference type="Gene3D" id="3.40.50.880">
    <property type="match status" value="1"/>
</dbReference>
<keyword evidence="2" id="KW-1185">Reference proteome</keyword>
<evidence type="ECO:0000313" key="2">
    <source>
        <dbReference type="Proteomes" id="UP000638560"/>
    </source>
</evidence>
<dbReference type="EMBL" id="JADPUN010000437">
    <property type="protein sequence ID" value="MBF9135513.1"/>
    <property type="molecule type" value="Genomic_DNA"/>
</dbReference>
<protein>
    <submittedName>
        <fullName evidence="1">AraC family transcriptional regulator</fullName>
    </submittedName>
</protein>
<accession>A0ABS0HAM2</accession>
<name>A0ABS0HAM2_9ACTN</name>
<comment type="caution">
    <text evidence="1">The sequence shown here is derived from an EMBL/GenBank/DDBJ whole genome shotgun (WGS) entry which is preliminary data.</text>
</comment>